<evidence type="ECO:0000313" key="3">
    <source>
        <dbReference type="Proteomes" id="UP000053660"/>
    </source>
</evidence>
<dbReference type="InterPro" id="IPR029058">
    <property type="entry name" value="AB_hydrolase_fold"/>
</dbReference>
<keyword evidence="2" id="KW-0378">Hydrolase</keyword>
<dbReference type="InterPro" id="IPR006693">
    <property type="entry name" value="AB_hydrolase_lipase"/>
</dbReference>
<dbReference type="OrthoDB" id="5866324at2759"/>
<gene>
    <name evidence="2" type="ORF">OESDEN_19166</name>
</gene>
<feature type="domain" description="Partial AB-hydrolase lipase" evidence="1">
    <location>
        <begin position="8"/>
        <end position="46"/>
    </location>
</feature>
<protein>
    <submittedName>
        <fullName evidence="2">Ab-hydrolase associated lipase region</fullName>
    </submittedName>
</protein>
<dbReference type="AlphaFoldDB" id="A0A0B1S7A0"/>
<dbReference type="GO" id="GO:0006629">
    <property type="term" value="P:lipid metabolic process"/>
    <property type="evidence" value="ECO:0007669"/>
    <property type="project" value="InterPro"/>
</dbReference>
<evidence type="ECO:0000313" key="2">
    <source>
        <dbReference type="EMBL" id="KHJ81148.1"/>
    </source>
</evidence>
<organism evidence="2 3">
    <name type="scientific">Oesophagostomum dentatum</name>
    <name type="common">Nodular worm</name>
    <dbReference type="NCBI Taxonomy" id="61180"/>
    <lineage>
        <taxon>Eukaryota</taxon>
        <taxon>Metazoa</taxon>
        <taxon>Ecdysozoa</taxon>
        <taxon>Nematoda</taxon>
        <taxon>Chromadorea</taxon>
        <taxon>Rhabditida</taxon>
        <taxon>Rhabditina</taxon>
        <taxon>Rhabditomorpha</taxon>
        <taxon>Strongyloidea</taxon>
        <taxon>Strongylidae</taxon>
        <taxon>Oesophagostomum</taxon>
    </lineage>
</organism>
<dbReference type="Gene3D" id="3.40.50.1820">
    <property type="entry name" value="alpha/beta hydrolase"/>
    <property type="match status" value="1"/>
</dbReference>
<accession>A0A0B1S7A0</accession>
<dbReference type="EMBL" id="KN593430">
    <property type="protein sequence ID" value="KHJ81148.1"/>
    <property type="molecule type" value="Genomic_DNA"/>
</dbReference>
<sequence>MITAVLKPEIIQHWGYPVEEHKVETADGYILTLHRIPHGKKLLVIVIQKYSEEFFLHGTSTSNIFRKMR</sequence>
<dbReference type="PANTHER" id="PTHR11005">
    <property type="entry name" value="LYSOSOMAL ACID LIPASE-RELATED"/>
    <property type="match status" value="1"/>
</dbReference>
<proteinExistence type="predicted"/>
<reference evidence="2 3" key="1">
    <citation type="submission" date="2014-03" db="EMBL/GenBank/DDBJ databases">
        <title>Draft genome of the hookworm Oesophagostomum dentatum.</title>
        <authorList>
            <person name="Mitreva M."/>
        </authorList>
    </citation>
    <scope>NUCLEOTIDE SEQUENCE [LARGE SCALE GENOMIC DNA]</scope>
    <source>
        <strain evidence="2 3">OD-Hann</strain>
    </source>
</reference>
<dbReference type="Pfam" id="PF04083">
    <property type="entry name" value="Abhydro_lipase"/>
    <property type="match status" value="1"/>
</dbReference>
<dbReference type="Proteomes" id="UP000053660">
    <property type="component" value="Unassembled WGS sequence"/>
</dbReference>
<keyword evidence="3" id="KW-1185">Reference proteome</keyword>
<evidence type="ECO:0000259" key="1">
    <source>
        <dbReference type="Pfam" id="PF04083"/>
    </source>
</evidence>
<name>A0A0B1S7A0_OESDE</name>
<dbReference type="SUPFAM" id="SSF53474">
    <property type="entry name" value="alpha/beta-Hydrolases"/>
    <property type="match status" value="1"/>
</dbReference>
<dbReference type="GO" id="GO:0016787">
    <property type="term" value="F:hydrolase activity"/>
    <property type="evidence" value="ECO:0007669"/>
    <property type="project" value="UniProtKB-KW"/>
</dbReference>